<comment type="caution">
    <text evidence="2">The sequence shown here is derived from an EMBL/GenBank/DDBJ whole genome shotgun (WGS) entry which is preliminary data.</text>
</comment>
<reference evidence="2" key="1">
    <citation type="submission" date="2020-10" db="EMBL/GenBank/DDBJ databases">
        <authorList>
            <person name="Gilroy R."/>
        </authorList>
    </citation>
    <scope>NUCLEOTIDE SEQUENCE</scope>
    <source>
        <strain evidence="2">18911</strain>
    </source>
</reference>
<gene>
    <name evidence="2" type="ORF">IAB05_05535</name>
</gene>
<name>A0A9D1MI21_9FIRM</name>
<evidence type="ECO:0000313" key="3">
    <source>
        <dbReference type="Proteomes" id="UP000824094"/>
    </source>
</evidence>
<protein>
    <submittedName>
        <fullName evidence="2">Uncharacterized protein</fullName>
    </submittedName>
</protein>
<evidence type="ECO:0000256" key="1">
    <source>
        <dbReference type="SAM" id="Phobius"/>
    </source>
</evidence>
<keyword evidence="1" id="KW-0812">Transmembrane</keyword>
<reference evidence="2" key="2">
    <citation type="journal article" date="2021" name="PeerJ">
        <title>Extensive microbial diversity within the chicken gut microbiome revealed by metagenomics and culture.</title>
        <authorList>
            <person name="Gilroy R."/>
            <person name="Ravi A."/>
            <person name="Getino M."/>
            <person name="Pursley I."/>
            <person name="Horton D.L."/>
            <person name="Alikhan N.F."/>
            <person name="Baker D."/>
            <person name="Gharbi K."/>
            <person name="Hall N."/>
            <person name="Watson M."/>
            <person name="Adriaenssens E.M."/>
            <person name="Foster-Nyarko E."/>
            <person name="Jarju S."/>
            <person name="Secka A."/>
            <person name="Antonio M."/>
            <person name="Oren A."/>
            <person name="Chaudhuri R.R."/>
            <person name="La Ragione R."/>
            <person name="Hildebrand F."/>
            <person name="Pallen M.J."/>
        </authorList>
    </citation>
    <scope>NUCLEOTIDE SEQUENCE</scope>
    <source>
        <strain evidence="2">18911</strain>
    </source>
</reference>
<accession>A0A9D1MI21</accession>
<sequence>MVLSKKEKLMMNAVYSLSKGTGASLASGVELLKLIPYKNDFREADIEPTLKALKIEGYFDYDTADRKGETIYCFVLKAKGLSYERDQKTAKRKLLIKLAIVVGSAILGWAIKELISALI</sequence>
<organism evidence="2 3">
    <name type="scientific">Candidatus Stercoripulliclostridium merdigallinarum</name>
    <dbReference type="NCBI Taxonomy" id="2840951"/>
    <lineage>
        <taxon>Bacteria</taxon>
        <taxon>Bacillati</taxon>
        <taxon>Bacillota</taxon>
        <taxon>Clostridia</taxon>
        <taxon>Eubacteriales</taxon>
        <taxon>Candidatus Stercoripulliclostridium</taxon>
    </lineage>
</organism>
<proteinExistence type="predicted"/>
<keyword evidence="1" id="KW-0472">Membrane</keyword>
<feature type="transmembrane region" description="Helical" evidence="1">
    <location>
        <begin position="94"/>
        <end position="111"/>
    </location>
</feature>
<evidence type="ECO:0000313" key="2">
    <source>
        <dbReference type="EMBL" id="HIU60835.1"/>
    </source>
</evidence>
<dbReference type="AlphaFoldDB" id="A0A9D1MI21"/>
<keyword evidence="1" id="KW-1133">Transmembrane helix</keyword>
<dbReference type="Proteomes" id="UP000824094">
    <property type="component" value="Unassembled WGS sequence"/>
</dbReference>
<dbReference type="EMBL" id="DVNF01000160">
    <property type="protein sequence ID" value="HIU60835.1"/>
    <property type="molecule type" value="Genomic_DNA"/>
</dbReference>